<dbReference type="OrthoDB" id="10309170at2759"/>
<evidence type="ECO:0000313" key="2">
    <source>
        <dbReference type="Proteomes" id="UP000054217"/>
    </source>
</evidence>
<reference evidence="1 2" key="1">
    <citation type="submission" date="2014-04" db="EMBL/GenBank/DDBJ databases">
        <authorList>
            <consortium name="DOE Joint Genome Institute"/>
            <person name="Kuo A."/>
            <person name="Kohler A."/>
            <person name="Costa M.D."/>
            <person name="Nagy L.G."/>
            <person name="Floudas D."/>
            <person name="Copeland A."/>
            <person name="Barry K.W."/>
            <person name="Cichocki N."/>
            <person name="Veneault-Fourrey C."/>
            <person name="LaButti K."/>
            <person name="Lindquist E.A."/>
            <person name="Lipzen A."/>
            <person name="Lundell T."/>
            <person name="Morin E."/>
            <person name="Murat C."/>
            <person name="Sun H."/>
            <person name="Tunlid A."/>
            <person name="Henrissat B."/>
            <person name="Grigoriev I.V."/>
            <person name="Hibbett D.S."/>
            <person name="Martin F."/>
            <person name="Nordberg H.P."/>
            <person name="Cantor M.N."/>
            <person name="Hua S.X."/>
        </authorList>
    </citation>
    <scope>NUCLEOTIDE SEQUENCE [LARGE SCALE GENOMIC DNA]</scope>
    <source>
        <strain evidence="1 2">Marx 270</strain>
    </source>
</reference>
<gene>
    <name evidence="1" type="ORF">M404DRAFT_21400</name>
</gene>
<dbReference type="HOGENOM" id="CLU_1856120_0_0_1"/>
<evidence type="ECO:0000313" key="1">
    <source>
        <dbReference type="EMBL" id="KIO10481.1"/>
    </source>
</evidence>
<dbReference type="EMBL" id="KN831952">
    <property type="protein sequence ID" value="KIO10481.1"/>
    <property type="molecule type" value="Genomic_DNA"/>
</dbReference>
<protein>
    <submittedName>
        <fullName evidence="1">Uncharacterized protein</fullName>
    </submittedName>
</protein>
<dbReference type="Proteomes" id="UP000054217">
    <property type="component" value="Unassembled WGS sequence"/>
</dbReference>
<name>A0A0C3PNP0_PISTI</name>
<accession>A0A0C3PNP0</accession>
<keyword evidence="2" id="KW-1185">Reference proteome</keyword>
<dbReference type="AlphaFoldDB" id="A0A0C3PNP0"/>
<sequence length="138" mass="15329">MGAVEKIALYGEHRIDRRFLIPSYIELCKSPTLPSPAEAERLQMETVIRLAAARERALLRASENGCRSPTSSILEDDELATIISDVFEIGHISGEGQQVFRQAKDSPMEKSTGDWVFVDRQPAINKVSWGKGKGKSLK</sequence>
<proteinExistence type="predicted"/>
<organism evidence="1 2">
    <name type="scientific">Pisolithus tinctorius Marx 270</name>
    <dbReference type="NCBI Taxonomy" id="870435"/>
    <lineage>
        <taxon>Eukaryota</taxon>
        <taxon>Fungi</taxon>
        <taxon>Dikarya</taxon>
        <taxon>Basidiomycota</taxon>
        <taxon>Agaricomycotina</taxon>
        <taxon>Agaricomycetes</taxon>
        <taxon>Agaricomycetidae</taxon>
        <taxon>Boletales</taxon>
        <taxon>Sclerodermatineae</taxon>
        <taxon>Pisolithaceae</taxon>
        <taxon>Pisolithus</taxon>
    </lineage>
</organism>
<dbReference type="InParanoid" id="A0A0C3PNP0"/>
<reference evidence="2" key="2">
    <citation type="submission" date="2015-01" db="EMBL/GenBank/DDBJ databases">
        <title>Evolutionary Origins and Diversification of the Mycorrhizal Mutualists.</title>
        <authorList>
            <consortium name="DOE Joint Genome Institute"/>
            <consortium name="Mycorrhizal Genomics Consortium"/>
            <person name="Kohler A."/>
            <person name="Kuo A."/>
            <person name="Nagy L.G."/>
            <person name="Floudas D."/>
            <person name="Copeland A."/>
            <person name="Barry K.W."/>
            <person name="Cichocki N."/>
            <person name="Veneault-Fourrey C."/>
            <person name="LaButti K."/>
            <person name="Lindquist E.A."/>
            <person name="Lipzen A."/>
            <person name="Lundell T."/>
            <person name="Morin E."/>
            <person name="Murat C."/>
            <person name="Riley R."/>
            <person name="Ohm R."/>
            <person name="Sun H."/>
            <person name="Tunlid A."/>
            <person name="Henrissat B."/>
            <person name="Grigoriev I.V."/>
            <person name="Hibbett D.S."/>
            <person name="Martin F."/>
        </authorList>
    </citation>
    <scope>NUCLEOTIDE SEQUENCE [LARGE SCALE GENOMIC DNA]</scope>
    <source>
        <strain evidence="2">Marx 270</strain>
    </source>
</reference>